<gene>
    <name evidence="5" type="ORF">UREG_00915</name>
</gene>
<dbReference type="GO" id="GO:0005634">
    <property type="term" value="C:nucleus"/>
    <property type="evidence" value="ECO:0007669"/>
    <property type="project" value="UniProtKB-SubCell"/>
</dbReference>
<dbReference type="HOGENOM" id="CLU_007426_6_2_1"/>
<dbReference type="InParanoid" id="C4JF14"/>
<feature type="region of interest" description="Disordered" evidence="3">
    <location>
        <begin position="420"/>
        <end position="443"/>
    </location>
</feature>
<dbReference type="KEGG" id="ure:UREG_00915"/>
<dbReference type="GO" id="GO:0008270">
    <property type="term" value="F:zinc ion binding"/>
    <property type="evidence" value="ECO:0007669"/>
    <property type="project" value="InterPro"/>
</dbReference>
<dbReference type="InterPro" id="IPR050613">
    <property type="entry name" value="Sec_Metabolite_Reg"/>
</dbReference>
<evidence type="ECO:0000256" key="3">
    <source>
        <dbReference type="SAM" id="MobiDB-lite"/>
    </source>
</evidence>
<dbReference type="Proteomes" id="UP000002058">
    <property type="component" value="Unassembled WGS sequence"/>
</dbReference>
<dbReference type="CDD" id="cd12148">
    <property type="entry name" value="fungal_TF_MHR"/>
    <property type="match status" value="1"/>
</dbReference>
<keyword evidence="2" id="KW-0539">Nucleus</keyword>
<reference evidence="6" key="1">
    <citation type="journal article" date="2009" name="Genome Res.">
        <title>Comparative genomic analyses of the human fungal pathogens Coccidioides and their relatives.</title>
        <authorList>
            <person name="Sharpton T.J."/>
            <person name="Stajich J.E."/>
            <person name="Rounsley S.D."/>
            <person name="Gardner M.J."/>
            <person name="Wortman J.R."/>
            <person name="Jordar V.S."/>
            <person name="Maiti R."/>
            <person name="Kodira C.D."/>
            <person name="Neafsey D.E."/>
            <person name="Zeng Q."/>
            <person name="Hung C.-Y."/>
            <person name="McMahan C."/>
            <person name="Muszewska A."/>
            <person name="Grynberg M."/>
            <person name="Mandel M.A."/>
            <person name="Kellner E.M."/>
            <person name="Barker B.M."/>
            <person name="Galgiani J.N."/>
            <person name="Orbach M.J."/>
            <person name="Kirkland T.N."/>
            <person name="Cole G.T."/>
            <person name="Henn M.R."/>
            <person name="Birren B.W."/>
            <person name="Taylor J.W."/>
        </authorList>
    </citation>
    <scope>NUCLEOTIDE SEQUENCE [LARGE SCALE GENOMIC DNA]</scope>
    <source>
        <strain evidence="6">UAMH 1704</strain>
    </source>
</reference>
<name>C4JF14_UNCRE</name>
<evidence type="ECO:0000313" key="5">
    <source>
        <dbReference type="EMBL" id="EEP76067.1"/>
    </source>
</evidence>
<dbReference type="eggNOG" id="ENOG502SHVI">
    <property type="taxonomic scope" value="Eukaryota"/>
</dbReference>
<dbReference type="PANTHER" id="PTHR31001">
    <property type="entry name" value="UNCHARACTERIZED TRANSCRIPTIONAL REGULATORY PROTEIN"/>
    <property type="match status" value="1"/>
</dbReference>
<dbReference type="OrthoDB" id="4170863at2759"/>
<evidence type="ECO:0000256" key="2">
    <source>
        <dbReference type="ARBA" id="ARBA00023242"/>
    </source>
</evidence>
<protein>
    <recommendedName>
        <fullName evidence="4">Xylanolytic transcriptional activator regulatory domain-containing protein</fullName>
    </recommendedName>
</protein>
<keyword evidence="6" id="KW-1185">Reference proteome</keyword>
<evidence type="ECO:0000313" key="6">
    <source>
        <dbReference type="Proteomes" id="UP000002058"/>
    </source>
</evidence>
<evidence type="ECO:0000256" key="1">
    <source>
        <dbReference type="ARBA" id="ARBA00004123"/>
    </source>
</evidence>
<evidence type="ECO:0000259" key="4">
    <source>
        <dbReference type="SMART" id="SM00906"/>
    </source>
</evidence>
<feature type="domain" description="Xylanolytic transcriptional activator regulatory" evidence="4">
    <location>
        <begin position="103"/>
        <end position="177"/>
    </location>
</feature>
<dbReference type="PANTHER" id="PTHR31001:SF74">
    <property type="entry name" value="ZN(II)2CYS6 TRANSCRIPTION FACTOR (EUROFUNG)"/>
    <property type="match status" value="1"/>
</dbReference>
<dbReference type="EMBL" id="CH476615">
    <property type="protein sequence ID" value="EEP76067.1"/>
    <property type="molecule type" value="Genomic_DNA"/>
</dbReference>
<dbReference type="GeneID" id="8437713"/>
<dbReference type="GO" id="GO:0003677">
    <property type="term" value="F:DNA binding"/>
    <property type="evidence" value="ECO:0007669"/>
    <property type="project" value="InterPro"/>
</dbReference>
<dbReference type="GO" id="GO:0006351">
    <property type="term" value="P:DNA-templated transcription"/>
    <property type="evidence" value="ECO:0007669"/>
    <property type="project" value="InterPro"/>
</dbReference>
<proteinExistence type="predicted"/>
<sequence>MAQAFCERQYEAFWADPSSVPITWVGLLFSMIGLAVLAAEPPDSIQCQDKIKQQSLQLDLYREKIVQCLVAGEYTRSGPYVLETVINYVYIEFGIRADADKDTWFLLALEVNLAMRMGYHRDPSHFPGISPLQGEMRRRLWATVLMSDVLISSQMGLPRMIAENRCDTAEPRNLNDTDFDEETVELCPSRPETEHTAALGIIARRRMLMALGTILDLTAAVKPCSYAEVMRVDGILHDAFASIPPPLKTKPIAASVMDSPHIIMSRLFISHMFYKGQIILHRRFLYQKPPADGNDDPFTYSRTACLDASLGTLDIQHILDEETCPEGLLHTLRWRVSSIMNHQFLTATVILCSLLHQGKTLNREEEIITALRRSRAIWVRKCSGSIEAKKAAETVNIVLARAGEGHGWGISPRSHNANALMDGRVTGTHPNSNTDNHDTSAEPAIPDSMGLYECMSVFIRLSIMRTLG</sequence>
<dbReference type="RefSeq" id="XP_002541400.1">
    <property type="nucleotide sequence ID" value="XM_002541354.1"/>
</dbReference>
<dbReference type="AlphaFoldDB" id="C4JF14"/>
<comment type="subcellular location">
    <subcellularLocation>
        <location evidence="1">Nucleus</location>
    </subcellularLocation>
</comment>
<dbReference type="InterPro" id="IPR007219">
    <property type="entry name" value="XnlR_reg_dom"/>
</dbReference>
<dbReference type="VEuPathDB" id="FungiDB:UREG_00915"/>
<dbReference type="OMA" id="NIRWRVA"/>
<organism evidence="5 6">
    <name type="scientific">Uncinocarpus reesii (strain UAMH 1704)</name>
    <dbReference type="NCBI Taxonomy" id="336963"/>
    <lineage>
        <taxon>Eukaryota</taxon>
        <taxon>Fungi</taxon>
        <taxon>Dikarya</taxon>
        <taxon>Ascomycota</taxon>
        <taxon>Pezizomycotina</taxon>
        <taxon>Eurotiomycetes</taxon>
        <taxon>Eurotiomycetidae</taxon>
        <taxon>Onygenales</taxon>
        <taxon>Onygenaceae</taxon>
        <taxon>Uncinocarpus</taxon>
    </lineage>
</organism>
<accession>C4JF14</accession>
<dbReference type="SMART" id="SM00906">
    <property type="entry name" value="Fungal_trans"/>
    <property type="match status" value="1"/>
</dbReference>
<dbReference type="STRING" id="336963.C4JF14"/>
<dbReference type="Pfam" id="PF04082">
    <property type="entry name" value="Fungal_trans"/>
    <property type="match status" value="1"/>
</dbReference>